<organism evidence="3 4">
    <name type="scientific">Planococcus antarcticus DSM 14505</name>
    <dbReference type="NCBI Taxonomy" id="1185653"/>
    <lineage>
        <taxon>Bacteria</taxon>
        <taxon>Bacillati</taxon>
        <taxon>Bacillota</taxon>
        <taxon>Bacilli</taxon>
        <taxon>Bacillales</taxon>
        <taxon>Caryophanaceae</taxon>
        <taxon>Planococcus</taxon>
    </lineage>
</organism>
<dbReference type="InterPro" id="IPR011991">
    <property type="entry name" value="ArsR-like_HTH"/>
</dbReference>
<evidence type="ECO:0000256" key="1">
    <source>
        <dbReference type="ARBA" id="ARBA00023125"/>
    </source>
</evidence>
<dbReference type="GO" id="GO:0003677">
    <property type="term" value="F:DNA binding"/>
    <property type="evidence" value="ECO:0007669"/>
    <property type="project" value="UniProtKB-KW"/>
</dbReference>
<comment type="caution">
    <text evidence="3">The sequence shown here is derived from an EMBL/GenBank/DDBJ whole genome shotgun (WGS) entry which is preliminary data.</text>
</comment>
<dbReference type="Pfam" id="PF01022">
    <property type="entry name" value="HTH_5"/>
    <property type="match status" value="1"/>
</dbReference>
<dbReference type="GO" id="GO:0003700">
    <property type="term" value="F:DNA-binding transcription factor activity"/>
    <property type="evidence" value="ECO:0007669"/>
    <property type="project" value="InterPro"/>
</dbReference>
<evidence type="ECO:0000313" key="4">
    <source>
        <dbReference type="Proteomes" id="UP000004725"/>
    </source>
</evidence>
<dbReference type="AlphaFoldDB" id="A0AA87LUP4"/>
<keyword evidence="1" id="KW-0238">DNA-binding</keyword>
<dbReference type="Gene3D" id="1.10.10.10">
    <property type="entry name" value="Winged helix-like DNA-binding domain superfamily/Winged helix DNA-binding domain"/>
    <property type="match status" value="1"/>
</dbReference>
<reference evidence="3 4" key="1">
    <citation type="journal article" date="2012" name="J. Bacteriol.">
        <title>Genome Sequence of the Antarctic Psychrophile Bacterium Planococcus antarcticus DSM 14505.</title>
        <authorList>
            <person name="Margolles A."/>
            <person name="Gueimonde M."/>
            <person name="Sanchez B."/>
        </authorList>
    </citation>
    <scope>NUCLEOTIDE SEQUENCE [LARGE SCALE GENOMIC DNA]</scope>
    <source>
        <strain evidence="3 4">DSM 14505</strain>
    </source>
</reference>
<evidence type="ECO:0000313" key="3">
    <source>
        <dbReference type="EMBL" id="EIM08579.1"/>
    </source>
</evidence>
<dbReference type="Proteomes" id="UP000004725">
    <property type="component" value="Unassembled WGS sequence"/>
</dbReference>
<evidence type="ECO:0000259" key="2">
    <source>
        <dbReference type="Pfam" id="PF01022"/>
    </source>
</evidence>
<dbReference type="EMBL" id="AJYB01000002">
    <property type="protein sequence ID" value="EIM08579.1"/>
    <property type="molecule type" value="Genomic_DNA"/>
</dbReference>
<feature type="domain" description="HTH arsR-type" evidence="2">
    <location>
        <begin position="2"/>
        <end position="30"/>
    </location>
</feature>
<dbReference type="CDD" id="cd00090">
    <property type="entry name" value="HTH_ARSR"/>
    <property type="match status" value="1"/>
</dbReference>
<sequence length="80" mass="9136">MSQLARELGISRPLLYLHLQKLEEAELVTSDMEILESGKAAKYYMLNSFQIELNDQLVHKLANSLSVKKKNDNKGEKESD</sequence>
<accession>A0AA87LUP4</accession>
<dbReference type="InterPro" id="IPR036390">
    <property type="entry name" value="WH_DNA-bd_sf"/>
</dbReference>
<dbReference type="InterPro" id="IPR036388">
    <property type="entry name" value="WH-like_DNA-bd_sf"/>
</dbReference>
<gene>
    <name evidence="3" type="ORF">A1A1_00745</name>
</gene>
<proteinExistence type="predicted"/>
<dbReference type="SUPFAM" id="SSF46785">
    <property type="entry name" value="Winged helix' DNA-binding domain"/>
    <property type="match status" value="1"/>
</dbReference>
<name>A0AA87LUP4_9BACL</name>
<dbReference type="InterPro" id="IPR001845">
    <property type="entry name" value="HTH_ArsR_DNA-bd_dom"/>
</dbReference>
<protein>
    <submittedName>
        <fullName evidence="3">ArsR family transcriptional regulator</fullName>
    </submittedName>
</protein>